<dbReference type="EMBL" id="VSRR010000128">
    <property type="protein sequence ID" value="MPC10740.1"/>
    <property type="molecule type" value="Genomic_DNA"/>
</dbReference>
<dbReference type="Proteomes" id="UP000324222">
    <property type="component" value="Unassembled WGS sequence"/>
</dbReference>
<protein>
    <submittedName>
        <fullName evidence="2">Uncharacterized protein</fullName>
    </submittedName>
</protein>
<accession>A0A5B7CMN6</accession>
<dbReference type="OrthoDB" id="6381660at2759"/>
<name>A0A5B7CMN6_PORTR</name>
<evidence type="ECO:0000313" key="3">
    <source>
        <dbReference type="Proteomes" id="UP000324222"/>
    </source>
</evidence>
<evidence type="ECO:0000256" key="1">
    <source>
        <dbReference type="SAM" id="MobiDB-lite"/>
    </source>
</evidence>
<keyword evidence="3" id="KW-1185">Reference proteome</keyword>
<organism evidence="2 3">
    <name type="scientific">Portunus trituberculatus</name>
    <name type="common">Swimming crab</name>
    <name type="synonym">Neptunus trituberculatus</name>
    <dbReference type="NCBI Taxonomy" id="210409"/>
    <lineage>
        <taxon>Eukaryota</taxon>
        <taxon>Metazoa</taxon>
        <taxon>Ecdysozoa</taxon>
        <taxon>Arthropoda</taxon>
        <taxon>Crustacea</taxon>
        <taxon>Multicrustacea</taxon>
        <taxon>Malacostraca</taxon>
        <taxon>Eumalacostraca</taxon>
        <taxon>Eucarida</taxon>
        <taxon>Decapoda</taxon>
        <taxon>Pleocyemata</taxon>
        <taxon>Brachyura</taxon>
        <taxon>Eubrachyura</taxon>
        <taxon>Portunoidea</taxon>
        <taxon>Portunidae</taxon>
        <taxon>Portuninae</taxon>
        <taxon>Portunus</taxon>
    </lineage>
</organism>
<sequence>MRVEPITPSRDDLYWHVGGVKEVWCSVVKPNETNVAAENLVFFKNSEVLPHQYSYPSSSLSRTNKEEGPREEMERDKCLETNIRLSLHYIYRISQGTVPGCRLVEARHQDVTSFPECGCLLTDTHTPHAPQMVNSTTIGVTLNLTEPDEFKLICTDRNGNTCMAQVKIGCKCCSPCSPHVFICVVL</sequence>
<evidence type="ECO:0000313" key="2">
    <source>
        <dbReference type="EMBL" id="MPC10740.1"/>
    </source>
</evidence>
<reference evidence="2 3" key="1">
    <citation type="submission" date="2019-05" db="EMBL/GenBank/DDBJ databases">
        <title>Another draft genome of Portunus trituberculatus and its Hox gene families provides insights of decapod evolution.</title>
        <authorList>
            <person name="Jeong J.-H."/>
            <person name="Song I."/>
            <person name="Kim S."/>
            <person name="Choi T."/>
            <person name="Kim D."/>
            <person name="Ryu S."/>
            <person name="Kim W."/>
        </authorList>
    </citation>
    <scope>NUCLEOTIDE SEQUENCE [LARGE SCALE GENOMIC DNA]</scope>
    <source>
        <tissue evidence="2">Muscle</tissue>
    </source>
</reference>
<gene>
    <name evidence="2" type="ORF">E2C01_003380</name>
</gene>
<feature type="compositionally biased region" description="Basic and acidic residues" evidence="1">
    <location>
        <begin position="63"/>
        <end position="75"/>
    </location>
</feature>
<proteinExistence type="predicted"/>
<dbReference type="AlphaFoldDB" id="A0A5B7CMN6"/>
<feature type="region of interest" description="Disordered" evidence="1">
    <location>
        <begin position="54"/>
        <end position="75"/>
    </location>
</feature>
<comment type="caution">
    <text evidence="2">The sequence shown here is derived from an EMBL/GenBank/DDBJ whole genome shotgun (WGS) entry which is preliminary data.</text>
</comment>